<evidence type="ECO:0000313" key="1">
    <source>
        <dbReference type="EMBL" id="KOX69365.1"/>
    </source>
</evidence>
<name>A0A0M8ZR11_9HYME</name>
<evidence type="ECO:0000313" key="2">
    <source>
        <dbReference type="Proteomes" id="UP000053105"/>
    </source>
</evidence>
<protein>
    <submittedName>
        <fullName evidence="1">Uncharacterized protein</fullName>
    </submittedName>
</protein>
<proteinExistence type="predicted"/>
<dbReference type="AlphaFoldDB" id="A0A0M8ZR11"/>
<dbReference type="EMBL" id="KQ435891">
    <property type="protein sequence ID" value="KOX69365.1"/>
    <property type="molecule type" value="Genomic_DNA"/>
</dbReference>
<sequence length="514" mass="58833">MFLDSSVFVCDNIFNGATFLDKVLATTSLTFGTLSEDISNKVGNISWENLSPLMALLEIILAQREANTRDLSFRNSAFTRRLLSERCATICVIYVDAKVKIQEECNADIRTNFDSSLRCVAKRSASSNRRCSRVMQQETGIMTSTHAFLMLHVSSQDKSTNIGNCNAMRRVLITTVVFVQQRTGTIEDINRTVPLIKAGCDTRPSHHITTTLIGGTAEFAPVEYLEREEHNRSDDAGQRRGNVQIVDVEQNSHPIQQTDINRTLRPIRNLSSEQEVSQAYKFPNARDQGSRFIVLYNAINNSSMMHVNSEEGTQEASIFEAPPFKMHYAGRQPTMRIGSATFSSIKEVGGYRSFYSFFTSEELFNTEYGTLYLAGIELRCWTIDCPSMFHWHRYEFDKIVKSKWANKTPTKILGVHLYSCMKKKKLYNVQITKMRLCSKEEYRENYRRNLGTLLYILDPILCEKIQKKKKKKKRTSTTTAKKTRSNFDHFGSSSVKRLEPFSDNCKFIFLQTTE</sequence>
<organism evidence="1 2">
    <name type="scientific">Melipona quadrifasciata</name>
    <dbReference type="NCBI Taxonomy" id="166423"/>
    <lineage>
        <taxon>Eukaryota</taxon>
        <taxon>Metazoa</taxon>
        <taxon>Ecdysozoa</taxon>
        <taxon>Arthropoda</taxon>
        <taxon>Hexapoda</taxon>
        <taxon>Insecta</taxon>
        <taxon>Pterygota</taxon>
        <taxon>Neoptera</taxon>
        <taxon>Endopterygota</taxon>
        <taxon>Hymenoptera</taxon>
        <taxon>Apocrita</taxon>
        <taxon>Aculeata</taxon>
        <taxon>Apoidea</taxon>
        <taxon>Anthophila</taxon>
        <taxon>Apidae</taxon>
        <taxon>Melipona</taxon>
    </lineage>
</organism>
<keyword evidence="2" id="KW-1185">Reference proteome</keyword>
<dbReference type="Proteomes" id="UP000053105">
    <property type="component" value="Unassembled WGS sequence"/>
</dbReference>
<gene>
    <name evidence="1" type="ORF">WN51_05528</name>
</gene>
<accession>A0A0M8ZR11</accession>
<reference evidence="1 2" key="1">
    <citation type="submission" date="2015-07" db="EMBL/GenBank/DDBJ databases">
        <title>The genome of Melipona quadrifasciata.</title>
        <authorList>
            <person name="Pan H."/>
            <person name="Kapheim K."/>
        </authorList>
    </citation>
    <scope>NUCLEOTIDE SEQUENCE [LARGE SCALE GENOMIC DNA]</scope>
    <source>
        <strain evidence="1">0111107301</strain>
        <tissue evidence="1">Whole body</tissue>
    </source>
</reference>